<feature type="coiled-coil region" evidence="5">
    <location>
        <begin position="284"/>
        <end position="327"/>
    </location>
</feature>
<dbReference type="PROSITE" id="PS51886">
    <property type="entry name" value="TLDC"/>
    <property type="match status" value="1"/>
</dbReference>
<feature type="region of interest" description="Disordered" evidence="6">
    <location>
        <begin position="147"/>
        <end position="174"/>
    </location>
</feature>
<name>A0ABD3PJ86_9STRA</name>
<evidence type="ECO:0000256" key="6">
    <source>
        <dbReference type="SAM" id="MobiDB-lite"/>
    </source>
</evidence>
<keyword evidence="9" id="KW-1185">Reference proteome</keyword>
<proteinExistence type="inferred from homology"/>
<feature type="region of interest" description="Disordered" evidence="6">
    <location>
        <begin position="328"/>
        <end position="366"/>
    </location>
</feature>
<comment type="similarity">
    <text evidence="2">Belongs to the OXR1 family.</text>
</comment>
<dbReference type="InterPro" id="IPR006571">
    <property type="entry name" value="TLDc_dom"/>
</dbReference>
<feature type="domain" description="TLDc" evidence="7">
    <location>
        <begin position="526"/>
        <end position="695"/>
    </location>
</feature>
<feature type="compositionally biased region" description="Basic and acidic residues" evidence="6">
    <location>
        <begin position="208"/>
        <end position="218"/>
    </location>
</feature>
<evidence type="ECO:0000256" key="3">
    <source>
        <dbReference type="ARBA" id="ARBA00023128"/>
    </source>
</evidence>
<evidence type="ECO:0000313" key="9">
    <source>
        <dbReference type="Proteomes" id="UP001516023"/>
    </source>
</evidence>
<accession>A0ABD3PJ86</accession>
<dbReference type="Proteomes" id="UP001516023">
    <property type="component" value="Unassembled WGS sequence"/>
</dbReference>
<dbReference type="EMBL" id="JABMIG020000168">
    <property type="protein sequence ID" value="KAL3787817.1"/>
    <property type="molecule type" value="Genomic_DNA"/>
</dbReference>
<feature type="region of interest" description="Disordered" evidence="6">
    <location>
        <begin position="474"/>
        <end position="498"/>
    </location>
</feature>
<feature type="compositionally biased region" description="Acidic residues" evidence="6">
    <location>
        <begin position="160"/>
        <end position="171"/>
    </location>
</feature>
<dbReference type="Pfam" id="PF07534">
    <property type="entry name" value="TLD"/>
    <property type="match status" value="1"/>
</dbReference>
<keyword evidence="5" id="KW-0175">Coiled coil</keyword>
<evidence type="ECO:0000256" key="1">
    <source>
        <dbReference type="ARBA" id="ARBA00004173"/>
    </source>
</evidence>
<feature type="compositionally biased region" description="Low complexity" evidence="6">
    <location>
        <begin position="62"/>
        <end position="81"/>
    </location>
</feature>
<evidence type="ECO:0000256" key="2">
    <source>
        <dbReference type="ARBA" id="ARBA00009540"/>
    </source>
</evidence>
<sequence>MPPPSHPQQEEEPLGPVTKLAAAAALSHLEQLEARRSVERETILATAARVGETALVLSRMRSGGMMSRQLLSSSSSSLSTRSTKEEMDAVTSARARMDANSPRNQNEEEDGEEDRFGYAFGDSCCDSPKSHDKNSKDEDDDAGIIRAKFSPSHFQQDVGDKEDSDGSDWNEEYLRHPPTVDRRYLQSLRKGRHPLRCTNSISFDASDEHRTTCQHDGMRQYPSISSDGRKSDLANSDSIMGSSSSSESNMGEDNDNGGKTVKHSAHLQQEQQHQQQQHGGGGIFESAKNWLQSQREKLARLELERQVEDQRRKLVEEGRRRRILEAERRRREEEAKATATMGKAHSASSVASAIAESQNMEQARDDSIVYQQQPQEMEEIQHNNNNSNYHSTALAIQSITSLCGITTLDDGDDDEYTDMTHIDSSGQQLLDMVCSTDQEYYLHICSEDDYLKVGSPRNTVSGMGMSVNVDLPPDDLHDGDQTCPRQNDQYPESDSPHDNSHLVDVKIVYEPPTLVPPILCTTQMESLIQSSALPPSLDYCKWERIYSLSRDGDSFDTFLRNVEGRDRTVLVVKTTLGDIFGGYADTRWEVRGMYRQGNEFYGTGQACLFRFVEEEDRRERAVVYKWSGANRYIQLCDAGKRIIAFGGGGNEGVFGLCIEDDFRRGTTGQCETFQNEPLCEEGYFDVMDLEVWGFTLDF</sequence>
<organism evidence="8 9">
    <name type="scientific">Cyclotella cryptica</name>
    <dbReference type="NCBI Taxonomy" id="29204"/>
    <lineage>
        <taxon>Eukaryota</taxon>
        <taxon>Sar</taxon>
        <taxon>Stramenopiles</taxon>
        <taxon>Ochrophyta</taxon>
        <taxon>Bacillariophyta</taxon>
        <taxon>Coscinodiscophyceae</taxon>
        <taxon>Thalassiosirophycidae</taxon>
        <taxon>Stephanodiscales</taxon>
        <taxon>Stephanodiscaceae</taxon>
        <taxon>Cyclotella</taxon>
    </lineage>
</organism>
<reference evidence="8 9" key="1">
    <citation type="journal article" date="2020" name="G3 (Bethesda)">
        <title>Improved Reference Genome for Cyclotella cryptica CCMP332, a Model for Cell Wall Morphogenesis, Salinity Adaptation, and Lipid Production in Diatoms (Bacillariophyta).</title>
        <authorList>
            <person name="Roberts W.R."/>
            <person name="Downey K.M."/>
            <person name="Ruck E.C."/>
            <person name="Traller J.C."/>
            <person name="Alverson A.J."/>
        </authorList>
    </citation>
    <scope>NUCLEOTIDE SEQUENCE [LARGE SCALE GENOMIC DNA]</scope>
    <source>
        <strain evidence="8 9">CCMP332</strain>
    </source>
</reference>
<dbReference type="SMART" id="SM00584">
    <property type="entry name" value="TLDc"/>
    <property type="match status" value="1"/>
</dbReference>
<feature type="compositionally biased region" description="Low complexity" evidence="6">
    <location>
        <begin position="235"/>
        <end position="249"/>
    </location>
</feature>
<evidence type="ECO:0000256" key="5">
    <source>
        <dbReference type="SAM" id="Coils"/>
    </source>
</evidence>
<feature type="region of interest" description="Disordered" evidence="6">
    <location>
        <begin position="61"/>
        <end position="121"/>
    </location>
</feature>
<dbReference type="GO" id="GO:0005739">
    <property type="term" value="C:mitochondrion"/>
    <property type="evidence" value="ECO:0007669"/>
    <property type="project" value="UniProtKB-SubCell"/>
</dbReference>
<dbReference type="PANTHER" id="PTHR23354:SF62">
    <property type="entry name" value="MUSTARD, ISOFORM V"/>
    <property type="match status" value="1"/>
</dbReference>
<feature type="compositionally biased region" description="Low complexity" evidence="6">
    <location>
        <begin position="344"/>
        <end position="357"/>
    </location>
</feature>
<comment type="subcellular location">
    <subcellularLocation>
        <location evidence="1">Mitochondrion</location>
    </subcellularLocation>
</comment>
<gene>
    <name evidence="8" type="ORF">HJC23_003566</name>
</gene>
<feature type="compositionally biased region" description="Low complexity" evidence="6">
    <location>
        <begin position="268"/>
        <end position="277"/>
    </location>
</feature>
<protein>
    <recommendedName>
        <fullName evidence="4">Oxidation resistance protein 1</fullName>
    </recommendedName>
</protein>
<dbReference type="PANTHER" id="PTHR23354">
    <property type="entry name" value="NUCLEOLAR PROTEIN 7/ESTROGEN RECEPTOR COACTIVATOR-RELATED"/>
    <property type="match status" value="1"/>
</dbReference>
<feature type="compositionally biased region" description="Polar residues" evidence="6">
    <location>
        <begin position="483"/>
        <end position="492"/>
    </location>
</feature>
<feature type="region of interest" description="Disordered" evidence="6">
    <location>
        <begin position="208"/>
        <end position="283"/>
    </location>
</feature>
<keyword evidence="3" id="KW-0496">Mitochondrion</keyword>
<dbReference type="AlphaFoldDB" id="A0ABD3PJ86"/>
<evidence type="ECO:0000256" key="4">
    <source>
        <dbReference type="ARBA" id="ARBA00040604"/>
    </source>
</evidence>
<evidence type="ECO:0000259" key="7">
    <source>
        <dbReference type="PROSITE" id="PS51886"/>
    </source>
</evidence>
<evidence type="ECO:0000313" key="8">
    <source>
        <dbReference type="EMBL" id="KAL3787817.1"/>
    </source>
</evidence>
<comment type="caution">
    <text evidence="8">The sequence shown here is derived from an EMBL/GenBank/DDBJ whole genome shotgun (WGS) entry which is preliminary data.</text>
</comment>